<name>A0A2N7S4K6_9MICC</name>
<dbReference type="RefSeq" id="WP_102597716.1">
    <property type="nucleotide sequence ID" value="NZ_JABUYH010000005.1"/>
</dbReference>
<dbReference type="NCBIfam" id="NF009154">
    <property type="entry name" value="PRK12497.3-3"/>
    <property type="match status" value="1"/>
</dbReference>
<evidence type="ECO:0000256" key="2">
    <source>
        <dbReference type="HAMAP-Rule" id="MF_00048"/>
    </source>
</evidence>
<reference evidence="3 4" key="1">
    <citation type="journal article" date="2017" name="Elife">
        <title>Extensive horizontal gene transfer in cheese-associated bacteria.</title>
        <authorList>
            <person name="Bonham K.S."/>
            <person name="Wolfe B.E."/>
            <person name="Dutton R.J."/>
        </authorList>
    </citation>
    <scope>NUCLEOTIDE SEQUENCE [LARGE SCALE GENOMIC DNA]</scope>
    <source>
        <strain evidence="3 4">JB182</strain>
    </source>
</reference>
<dbReference type="PANTHER" id="PTHR34039">
    <property type="entry name" value="UPF0102 PROTEIN YRAN"/>
    <property type="match status" value="1"/>
</dbReference>
<proteinExistence type="inferred from homology"/>
<comment type="similarity">
    <text evidence="1 2">Belongs to the UPF0102 family.</text>
</comment>
<protein>
    <recommendedName>
        <fullName evidence="2">UPF0102 protein CIK84_05655</fullName>
    </recommendedName>
</protein>
<dbReference type="SUPFAM" id="SSF52980">
    <property type="entry name" value="Restriction endonuclease-like"/>
    <property type="match status" value="1"/>
</dbReference>
<evidence type="ECO:0000313" key="4">
    <source>
        <dbReference type="Proteomes" id="UP000235739"/>
    </source>
</evidence>
<dbReference type="Pfam" id="PF02021">
    <property type="entry name" value="UPF0102"/>
    <property type="match status" value="1"/>
</dbReference>
<dbReference type="InterPro" id="IPR003509">
    <property type="entry name" value="UPF0102_YraN-like"/>
</dbReference>
<evidence type="ECO:0000256" key="1">
    <source>
        <dbReference type="ARBA" id="ARBA00006738"/>
    </source>
</evidence>
<dbReference type="EMBL" id="PNQX01000001">
    <property type="protein sequence ID" value="PMQ21062.1"/>
    <property type="molecule type" value="Genomic_DNA"/>
</dbReference>
<dbReference type="HAMAP" id="MF_00048">
    <property type="entry name" value="UPF0102"/>
    <property type="match status" value="1"/>
</dbReference>
<comment type="caution">
    <text evidence="3">The sequence shown here is derived from an EMBL/GenBank/DDBJ whole genome shotgun (WGS) entry which is preliminary data.</text>
</comment>
<dbReference type="PANTHER" id="PTHR34039:SF1">
    <property type="entry name" value="UPF0102 PROTEIN YRAN"/>
    <property type="match status" value="1"/>
</dbReference>
<evidence type="ECO:0000313" key="3">
    <source>
        <dbReference type="EMBL" id="PMQ21062.1"/>
    </source>
</evidence>
<gene>
    <name evidence="3" type="ORF">CIK84_05655</name>
</gene>
<organism evidence="3 4">
    <name type="scientific">Glutamicibacter arilaitensis</name>
    <dbReference type="NCBI Taxonomy" id="256701"/>
    <lineage>
        <taxon>Bacteria</taxon>
        <taxon>Bacillati</taxon>
        <taxon>Actinomycetota</taxon>
        <taxon>Actinomycetes</taxon>
        <taxon>Micrococcales</taxon>
        <taxon>Micrococcaceae</taxon>
        <taxon>Glutamicibacter</taxon>
    </lineage>
</organism>
<dbReference type="InterPro" id="IPR011856">
    <property type="entry name" value="tRNA_endonuc-like_dom_sf"/>
</dbReference>
<accession>A0A2N7S4K6</accession>
<sequence>MRTASQRLGAAGELAAARFLRENNYEVLDRNWRCQAGELDLVARAGNGQLVAIEVKTRSSQRFGNGFDAINAAKYHRLQKLLIFWAQAHRMFMPQLRVDVVEVYPTAGGFECQLHQDVRS</sequence>
<dbReference type="GO" id="GO:0003676">
    <property type="term" value="F:nucleic acid binding"/>
    <property type="evidence" value="ECO:0007669"/>
    <property type="project" value="InterPro"/>
</dbReference>
<dbReference type="Gene3D" id="3.40.1350.10">
    <property type="match status" value="1"/>
</dbReference>
<dbReference type="InterPro" id="IPR011335">
    <property type="entry name" value="Restrct_endonuc-II-like"/>
</dbReference>
<dbReference type="AlphaFoldDB" id="A0A2N7S4K6"/>
<dbReference type="Proteomes" id="UP000235739">
    <property type="component" value="Unassembled WGS sequence"/>
</dbReference>